<dbReference type="InterPro" id="IPR028994">
    <property type="entry name" value="Integrin_alpha_N"/>
</dbReference>
<keyword evidence="3" id="KW-1185">Reference proteome</keyword>
<dbReference type="SUPFAM" id="SSF69318">
    <property type="entry name" value="Integrin alpha N-terminal domain"/>
    <property type="match status" value="1"/>
</dbReference>
<dbReference type="EnsemblBacteria" id="AAF10547">
    <property type="protein sequence ID" value="AAF10547"/>
    <property type="gene ID" value="DR_0967"/>
</dbReference>
<evidence type="ECO:0000313" key="2">
    <source>
        <dbReference type="EMBL" id="AAF10547.1"/>
    </source>
</evidence>
<evidence type="ECO:0000256" key="1">
    <source>
        <dbReference type="SAM" id="SignalP"/>
    </source>
</evidence>
<dbReference type="EMBL" id="AE000513">
    <property type="protein sequence ID" value="AAF10547.1"/>
    <property type="molecule type" value="Genomic_DNA"/>
</dbReference>
<organism evidence="2 3">
    <name type="scientific">Deinococcus radiodurans (strain ATCC 13939 / DSM 20539 / JCM 16871 / CCUG 27074 / LMG 4051 / NBRC 15346 / NCIMB 9279 / VKM B-1422 / R1)</name>
    <dbReference type="NCBI Taxonomy" id="243230"/>
    <lineage>
        <taxon>Bacteria</taxon>
        <taxon>Thermotogati</taxon>
        <taxon>Deinococcota</taxon>
        <taxon>Deinococci</taxon>
        <taxon>Deinococcales</taxon>
        <taxon>Deinococcaceae</taxon>
        <taxon>Deinococcus</taxon>
    </lineage>
</organism>
<accession>Q9RVQ5</accession>
<name>Q9RVQ5_DEIRA</name>
<dbReference type="Proteomes" id="UP000002524">
    <property type="component" value="Chromosome 1"/>
</dbReference>
<sequence length="217" mass="23330">MPPRKVYPAAMKKWMVLVACFSGLAGASRVVMDTRLSPQPTYVSDAQTTRVLRDTFAPGNVPGCRDARVTDETPGAFTRRGARQTAYLVHVCGNSRLVIYEGGRIVKSLSNIGDAIGNIGDINGDGVDDLLFLAKFYGHGSNTVQDASLVTLAGGKFRTLFDLPEAAVDECSSANAYTLAYRVTVQPGTRPVLTLNHYQGDCVAGARLFETKTVTLH</sequence>
<dbReference type="PATRIC" id="fig|243230.17.peg.1154"/>
<dbReference type="PIR" id="E75453">
    <property type="entry name" value="E75453"/>
</dbReference>
<evidence type="ECO:0008006" key="4">
    <source>
        <dbReference type="Google" id="ProtNLM"/>
    </source>
</evidence>
<feature type="signal peptide" evidence="1">
    <location>
        <begin position="1"/>
        <end position="27"/>
    </location>
</feature>
<dbReference type="KEGG" id="dra:DR_0967"/>
<dbReference type="HOGENOM" id="CLU_1208155_0_0_0"/>
<protein>
    <recommendedName>
        <fullName evidence="4">VCBS repeat-containing protein</fullName>
    </recommendedName>
</protein>
<keyword evidence="1" id="KW-0732">Signal</keyword>
<evidence type="ECO:0000313" key="3">
    <source>
        <dbReference type="Proteomes" id="UP000002524"/>
    </source>
</evidence>
<reference evidence="2 3" key="1">
    <citation type="journal article" date="1999" name="Science">
        <title>Genome sequence of the radioresistant bacterium Deinococcus radiodurans R1.</title>
        <authorList>
            <person name="White O."/>
            <person name="Eisen J.A."/>
            <person name="Heidelberg J.F."/>
            <person name="Hickey E.K."/>
            <person name="Peterson J.D."/>
            <person name="Dodson R.J."/>
            <person name="Haft D.H."/>
            <person name="Gwinn M.L."/>
            <person name="Nelson W.C."/>
            <person name="Richardson D.L."/>
            <person name="Moffat K.S."/>
            <person name="Qin H."/>
            <person name="Jiang L."/>
            <person name="Pamphile W."/>
            <person name="Crosby M."/>
            <person name="Shen M."/>
            <person name="Vamathevan J.J."/>
            <person name="Lam P."/>
            <person name="McDonald L."/>
            <person name="Utterback T."/>
            <person name="Zalewski C."/>
            <person name="Makarova K.S."/>
            <person name="Aravind L."/>
            <person name="Daly M.J."/>
            <person name="Minton K.W."/>
            <person name="Fleischmann R.D."/>
            <person name="Ketchum K.A."/>
            <person name="Nelson K.E."/>
            <person name="Salzberg S."/>
            <person name="Smith H.O."/>
            <person name="Venter J.C."/>
            <person name="Fraser C.M."/>
        </authorList>
    </citation>
    <scope>NUCLEOTIDE SEQUENCE [LARGE SCALE GENOMIC DNA]</scope>
    <source>
        <strain evidence="3">ATCC 13939 / DSM 20539 / JCM 16871 / LMG 4051 / NBRC 15346 / NCIMB 9279 / R1 / VKM B-1422</strain>
    </source>
</reference>
<feature type="chain" id="PRO_5004332292" description="VCBS repeat-containing protein" evidence="1">
    <location>
        <begin position="28"/>
        <end position="217"/>
    </location>
</feature>
<dbReference type="InParanoid" id="Q9RVQ5"/>
<gene>
    <name evidence="2" type="ordered locus">DR_0967</name>
</gene>
<dbReference type="STRING" id="243230.DR_0967"/>
<dbReference type="AlphaFoldDB" id="Q9RVQ5"/>
<proteinExistence type="predicted"/>
<dbReference type="PaxDb" id="243230-DR_0967"/>